<dbReference type="EMBL" id="DQ284449">
    <property type="protein sequence ID" value="ABB88998.1"/>
    <property type="molecule type" value="Genomic_DNA"/>
</dbReference>
<name>Q2V9C8_9CREN</name>
<evidence type="ECO:0000259" key="1">
    <source>
        <dbReference type="Pfam" id="PF03481"/>
    </source>
</evidence>
<protein>
    <recommendedName>
        <fullName evidence="1">Threonylcarbamoyl-AMP synthase C-terminal domain-containing protein</fullName>
    </recommendedName>
</protein>
<evidence type="ECO:0000313" key="2">
    <source>
        <dbReference type="EMBL" id="ABB88998.1"/>
    </source>
</evidence>
<dbReference type="Gene3D" id="3.40.50.11030">
    <property type="entry name" value="Threonylcarbamoyl-AMP synthase, C-terminal domain"/>
    <property type="match status" value="1"/>
</dbReference>
<dbReference type="Pfam" id="PF03481">
    <property type="entry name" value="Sua5_C"/>
    <property type="match status" value="1"/>
</dbReference>
<proteinExistence type="predicted"/>
<dbReference type="InterPro" id="IPR038385">
    <property type="entry name" value="Sua5/YwlC_C"/>
</dbReference>
<organism evidence="2">
    <name type="scientific">uncultured crenarchaeote</name>
    <dbReference type="NCBI Taxonomy" id="29281"/>
    <lineage>
        <taxon>Archaea</taxon>
        <taxon>Thermoproteota</taxon>
        <taxon>environmental samples</taxon>
    </lineage>
</organism>
<feature type="domain" description="Threonylcarbamoyl-AMP synthase C-terminal" evidence="1">
    <location>
        <begin position="19"/>
        <end position="161"/>
    </location>
</feature>
<reference evidence="2" key="1">
    <citation type="submission" date="2005-11" db="EMBL/GenBank/DDBJ databases">
        <title>Single cell genomics - a new approach in prokaryotic microbiology.</title>
        <authorList>
            <person name="Kvist T."/>
            <person name="Ahring B."/>
            <person name="Lasken R."/>
            <person name="Westermann P."/>
        </authorList>
    </citation>
    <scope>NUCLEOTIDE SEQUENCE</scope>
</reference>
<accession>Q2V9C8</accession>
<dbReference type="InterPro" id="IPR005145">
    <property type="entry name" value="Sua5_C"/>
</dbReference>
<sequence length="167" mass="19052">MIDMTSPVPVLLRPGGLPLERIREVIDKISIHSSILNPKKDHLKSGNGYKSPGMKYRHYSPKADLILVKGTKIKVRNKIVELARRMRNEQSKSVCIMTKSINNNYIADIVWFVGNDFETISRGLFEIFRYVDNHNIDVIIAEEMDCVDLGLAVMDRLKRAAKEIITV</sequence>
<dbReference type="AlphaFoldDB" id="Q2V9C8"/>